<dbReference type="Proteomes" id="UP000263517">
    <property type="component" value="Unassembled WGS sequence"/>
</dbReference>
<name>A0A075P1L8_9ALTE</name>
<reference evidence="2 5" key="1">
    <citation type="submission" date="2014-06" db="EMBL/GenBank/DDBJ databases">
        <title>Genomes of Alteromonas australica, a world apart.</title>
        <authorList>
            <person name="Gonzaga A."/>
            <person name="Lopez-Perez M."/>
            <person name="Rodriguez-Valera F."/>
        </authorList>
    </citation>
    <scope>NUCLEOTIDE SEQUENCE [LARGE SCALE GENOMIC DNA]</scope>
    <source>
        <strain evidence="2 5">H 17</strain>
    </source>
</reference>
<evidence type="ECO:0000313" key="2">
    <source>
        <dbReference type="EMBL" id="AIF99731.1"/>
    </source>
</evidence>
<dbReference type="KEGG" id="aal:EP13_14140"/>
<reference evidence="6 7" key="2">
    <citation type="journal article" date="2018" name="Nat. Biotechnol.">
        <title>A standardized bacterial taxonomy based on genome phylogeny substantially revises the tree of life.</title>
        <authorList>
            <person name="Parks D.H."/>
            <person name="Chuvochina M."/>
            <person name="Waite D.W."/>
            <person name="Rinke C."/>
            <person name="Skarshewski A."/>
            <person name="Chaumeil P.A."/>
            <person name="Hugenholtz P."/>
        </authorList>
    </citation>
    <scope>NUCLEOTIDE SEQUENCE [LARGE SCALE GENOMIC DNA]</scope>
    <source>
        <strain evidence="4">UBA11621</strain>
        <strain evidence="3">UBA11978</strain>
    </source>
</reference>
<organism evidence="2 5">
    <name type="scientific">Alteromonas australica</name>
    <dbReference type="NCBI Taxonomy" id="589873"/>
    <lineage>
        <taxon>Bacteria</taxon>
        <taxon>Pseudomonadati</taxon>
        <taxon>Pseudomonadota</taxon>
        <taxon>Gammaproteobacteria</taxon>
        <taxon>Alteromonadales</taxon>
        <taxon>Alteromonadaceae</taxon>
        <taxon>Alteromonas/Salinimonas group</taxon>
        <taxon>Alteromonas</taxon>
    </lineage>
</organism>
<feature type="region of interest" description="Disordered" evidence="1">
    <location>
        <begin position="71"/>
        <end position="100"/>
    </location>
</feature>
<evidence type="ECO:0000313" key="5">
    <source>
        <dbReference type="Proteomes" id="UP000056090"/>
    </source>
</evidence>
<dbReference type="eggNOG" id="COG3313">
    <property type="taxonomic scope" value="Bacteria"/>
</dbReference>
<protein>
    <submittedName>
        <fullName evidence="3">DUF1289 domain-containing protein</fullName>
    </submittedName>
</protein>
<proteinExistence type="predicted"/>
<evidence type="ECO:0000313" key="6">
    <source>
        <dbReference type="Proteomes" id="UP000263517"/>
    </source>
</evidence>
<dbReference type="EMBL" id="DNAN01000390">
    <property type="protein sequence ID" value="HAW76249.1"/>
    <property type="molecule type" value="Genomic_DNA"/>
</dbReference>
<dbReference type="PANTHER" id="PTHR35175">
    <property type="entry name" value="DUF1289 DOMAIN-CONTAINING PROTEIN"/>
    <property type="match status" value="1"/>
</dbReference>
<dbReference type="EMBL" id="CP008849">
    <property type="protein sequence ID" value="AIF99731.1"/>
    <property type="molecule type" value="Genomic_DNA"/>
</dbReference>
<evidence type="ECO:0000313" key="3">
    <source>
        <dbReference type="EMBL" id="HAW76249.1"/>
    </source>
</evidence>
<dbReference type="Proteomes" id="UP000264779">
    <property type="component" value="Unassembled WGS sequence"/>
</dbReference>
<gene>
    <name evidence="3" type="ORF">DCW74_11000</name>
    <name evidence="4" type="ORF">DEB45_02250</name>
    <name evidence="2" type="ORF">EP13_14140</name>
</gene>
<dbReference type="PANTHER" id="PTHR35175:SF1">
    <property type="entry name" value="OXIDOREDUCTASE"/>
    <property type="match status" value="1"/>
</dbReference>
<dbReference type="EMBL" id="DONK01000033">
    <property type="protein sequence ID" value="HBU50057.1"/>
    <property type="molecule type" value="Genomic_DNA"/>
</dbReference>
<evidence type="ECO:0000313" key="4">
    <source>
        <dbReference type="EMBL" id="HBU50057.1"/>
    </source>
</evidence>
<dbReference type="RefSeq" id="WP_044057794.1">
    <property type="nucleotide sequence ID" value="NZ_CAJXAX010000040.1"/>
</dbReference>
<accession>A0A075P1L8</accession>
<dbReference type="InterPro" id="IPR010710">
    <property type="entry name" value="DUF1289"/>
</dbReference>
<keyword evidence="5" id="KW-1185">Reference proteome</keyword>
<dbReference type="AlphaFoldDB" id="A0A075P1L8"/>
<evidence type="ECO:0000313" key="7">
    <source>
        <dbReference type="Proteomes" id="UP000264779"/>
    </source>
</evidence>
<evidence type="ECO:0000256" key="1">
    <source>
        <dbReference type="SAM" id="MobiDB-lite"/>
    </source>
</evidence>
<dbReference type="Pfam" id="PF06945">
    <property type="entry name" value="DUF1289"/>
    <property type="match status" value="1"/>
</dbReference>
<dbReference type="GeneID" id="78256036"/>
<sequence>MTDHSNQGQQLEFFAIPSPCIGVCESGPRGFCKGCFRSREERLYWLKIDDGTRRKIISACHKRKAAAYARARRKDKEQQNASGVGEQLGMFDGSDDTGST</sequence>
<dbReference type="Proteomes" id="UP000056090">
    <property type="component" value="Chromosome"/>
</dbReference>